<evidence type="ECO:0000256" key="4">
    <source>
        <dbReference type="ARBA" id="ARBA00022679"/>
    </source>
</evidence>
<dbReference type="InterPro" id="IPR050078">
    <property type="entry name" value="Ribosomal_L11_MeTrfase_PrmA"/>
</dbReference>
<evidence type="ECO:0000313" key="8">
    <source>
        <dbReference type="Proteomes" id="UP000029995"/>
    </source>
</evidence>
<reference evidence="7 8" key="1">
    <citation type="submission" date="2014-01" db="EMBL/GenBank/DDBJ databases">
        <title>Genome sequence determination for a cystic fibrosis isolate, Inquilinus limosus.</title>
        <authorList>
            <person name="Pino M."/>
            <person name="Di Conza J."/>
            <person name="Gutkind G."/>
        </authorList>
    </citation>
    <scope>NUCLEOTIDE SEQUENCE [LARGE SCALE GENOMIC DNA]</scope>
    <source>
        <strain evidence="7 8">MP06</strain>
    </source>
</reference>
<evidence type="ECO:0000256" key="6">
    <source>
        <dbReference type="HAMAP-Rule" id="MF_00735"/>
    </source>
</evidence>
<dbReference type="HAMAP" id="MF_00735">
    <property type="entry name" value="Methyltr_PrmA"/>
    <property type="match status" value="1"/>
</dbReference>
<feature type="binding site" evidence="6">
    <location>
        <position position="187"/>
    </location>
    <ligand>
        <name>S-adenosyl-L-methionine</name>
        <dbReference type="ChEBI" id="CHEBI:59789"/>
    </ligand>
</feature>
<dbReference type="GO" id="GO:0008276">
    <property type="term" value="F:protein methyltransferase activity"/>
    <property type="evidence" value="ECO:0007669"/>
    <property type="project" value="UniProtKB-UniRule"/>
</dbReference>
<keyword evidence="2 6" id="KW-0963">Cytoplasm</keyword>
<evidence type="ECO:0000313" key="7">
    <source>
        <dbReference type="EMBL" id="KGM33523.1"/>
    </source>
</evidence>
<accession>A0A0A0D6P0</accession>
<dbReference type="RefSeq" id="WP_034838546.1">
    <property type="nucleotide sequence ID" value="NZ_JANX01000174.1"/>
</dbReference>
<evidence type="ECO:0000256" key="2">
    <source>
        <dbReference type="ARBA" id="ARBA00022490"/>
    </source>
</evidence>
<dbReference type="Proteomes" id="UP000029995">
    <property type="component" value="Unassembled WGS sequence"/>
</dbReference>
<dbReference type="AlphaFoldDB" id="A0A0A0D6P0"/>
<comment type="catalytic activity">
    <reaction evidence="6">
        <text>L-lysyl-[protein] + 3 S-adenosyl-L-methionine = N(6),N(6),N(6)-trimethyl-L-lysyl-[protein] + 3 S-adenosyl-L-homocysteine + 3 H(+)</text>
        <dbReference type="Rhea" id="RHEA:54192"/>
        <dbReference type="Rhea" id="RHEA-COMP:9752"/>
        <dbReference type="Rhea" id="RHEA-COMP:13826"/>
        <dbReference type="ChEBI" id="CHEBI:15378"/>
        <dbReference type="ChEBI" id="CHEBI:29969"/>
        <dbReference type="ChEBI" id="CHEBI:57856"/>
        <dbReference type="ChEBI" id="CHEBI:59789"/>
        <dbReference type="ChEBI" id="CHEBI:61961"/>
    </reaction>
</comment>
<feature type="binding site" evidence="6">
    <location>
        <position position="165"/>
    </location>
    <ligand>
        <name>S-adenosyl-L-methionine</name>
        <dbReference type="ChEBI" id="CHEBI:59789"/>
    </ligand>
</feature>
<protein>
    <recommendedName>
        <fullName evidence="6">Ribosomal protein L11 methyltransferase</fullName>
        <shortName evidence="6">L11 Mtase</shortName>
        <ecNumber evidence="6">2.1.1.-</ecNumber>
    </recommendedName>
</protein>
<keyword evidence="5 6" id="KW-0949">S-adenosyl-L-methionine</keyword>
<comment type="similarity">
    <text evidence="1 6">Belongs to the methyltransferase superfamily. PrmA family.</text>
</comment>
<dbReference type="Pfam" id="PF06325">
    <property type="entry name" value="PrmA"/>
    <property type="match status" value="1"/>
</dbReference>
<dbReference type="SUPFAM" id="SSF53335">
    <property type="entry name" value="S-adenosyl-L-methionine-dependent methyltransferases"/>
    <property type="match status" value="1"/>
</dbReference>
<keyword evidence="3 6" id="KW-0489">Methyltransferase</keyword>
<feature type="binding site" evidence="6">
    <location>
        <position position="234"/>
    </location>
    <ligand>
        <name>S-adenosyl-L-methionine</name>
        <dbReference type="ChEBI" id="CHEBI:59789"/>
    </ligand>
</feature>
<comment type="function">
    <text evidence="6">Methylates ribosomal protein L11.</text>
</comment>
<proteinExistence type="inferred from homology"/>
<evidence type="ECO:0000256" key="3">
    <source>
        <dbReference type="ARBA" id="ARBA00022603"/>
    </source>
</evidence>
<sequence length="296" mass="31974">MSRTVPSEAAAAWRTSIVVSPEIGDEVQTAFDDIFASVAAFEIEEGGDWVIEGIDRAPPDETVLAARLALVESMLGVALPAPVVEKVPPTDWLAATYQAFPPLRIGRFFIHGSHIEDAPPPGTIPLCIDAATAFGSGEHPTTEGCLRALDRLSRRRRFRNILDMGCGTGILSFAAARLFHAPVLAADIDPESIRVTRINARINRLSDRITAVVSNGYASRVVAEHGPYDLIIANILARPLMAMADDLRRHLAPGGVAILAGLLERQAPQVQAAHRLQRLTLQDKIPIRGWPTLILG</sequence>
<comment type="subcellular location">
    <subcellularLocation>
        <location evidence="6">Cytoplasm</location>
    </subcellularLocation>
</comment>
<dbReference type="EMBL" id="JANX01000174">
    <property type="protein sequence ID" value="KGM33523.1"/>
    <property type="molecule type" value="Genomic_DNA"/>
</dbReference>
<dbReference type="InterPro" id="IPR029063">
    <property type="entry name" value="SAM-dependent_MTases_sf"/>
</dbReference>
<organism evidence="7 8">
    <name type="scientific">Inquilinus limosus MP06</name>
    <dbReference type="NCBI Taxonomy" id="1398085"/>
    <lineage>
        <taxon>Bacteria</taxon>
        <taxon>Pseudomonadati</taxon>
        <taxon>Pseudomonadota</taxon>
        <taxon>Alphaproteobacteria</taxon>
        <taxon>Rhodospirillales</taxon>
        <taxon>Rhodospirillaceae</taxon>
        <taxon>Inquilinus</taxon>
    </lineage>
</organism>
<dbReference type="EC" id="2.1.1.-" evidence="6"/>
<dbReference type="GO" id="GO:0005737">
    <property type="term" value="C:cytoplasm"/>
    <property type="evidence" value="ECO:0007669"/>
    <property type="project" value="UniProtKB-SubCell"/>
</dbReference>
<feature type="binding site" evidence="6">
    <location>
        <position position="142"/>
    </location>
    <ligand>
        <name>S-adenosyl-L-methionine</name>
        <dbReference type="ChEBI" id="CHEBI:59789"/>
    </ligand>
</feature>
<name>A0A0A0D6P0_9PROT</name>
<comment type="caution">
    <text evidence="7">The sequence shown here is derived from an EMBL/GenBank/DDBJ whole genome shotgun (WGS) entry which is preliminary data.</text>
</comment>
<evidence type="ECO:0000256" key="1">
    <source>
        <dbReference type="ARBA" id="ARBA00009741"/>
    </source>
</evidence>
<evidence type="ECO:0000256" key="5">
    <source>
        <dbReference type="ARBA" id="ARBA00022691"/>
    </source>
</evidence>
<gene>
    <name evidence="6" type="primary">prmA</name>
    <name evidence="7" type="ORF">P409_15330</name>
</gene>
<dbReference type="CDD" id="cd02440">
    <property type="entry name" value="AdoMet_MTases"/>
    <property type="match status" value="1"/>
</dbReference>
<dbReference type="Gene3D" id="3.40.50.150">
    <property type="entry name" value="Vaccinia Virus protein VP39"/>
    <property type="match status" value="1"/>
</dbReference>
<dbReference type="InterPro" id="IPR004498">
    <property type="entry name" value="Ribosomal_PrmA_MeTrfase"/>
</dbReference>
<keyword evidence="4 6" id="KW-0808">Transferase</keyword>
<dbReference type="PANTHER" id="PTHR43648:SF1">
    <property type="entry name" value="ELECTRON TRANSFER FLAVOPROTEIN BETA SUBUNIT LYSINE METHYLTRANSFERASE"/>
    <property type="match status" value="1"/>
</dbReference>
<dbReference type="PANTHER" id="PTHR43648">
    <property type="entry name" value="ELECTRON TRANSFER FLAVOPROTEIN BETA SUBUNIT LYSINE METHYLTRANSFERASE"/>
    <property type="match status" value="1"/>
</dbReference>
<dbReference type="GO" id="GO:0032259">
    <property type="term" value="P:methylation"/>
    <property type="evidence" value="ECO:0007669"/>
    <property type="project" value="UniProtKB-KW"/>
</dbReference>
<dbReference type="OrthoDB" id="9785995at2"/>